<keyword evidence="4" id="KW-1185">Reference proteome</keyword>
<dbReference type="AlphaFoldDB" id="A0A7X4YFE0"/>
<protein>
    <submittedName>
        <fullName evidence="3">Uncharacterized protein</fullName>
    </submittedName>
</protein>
<dbReference type="RefSeq" id="WP_139918626.1">
    <property type="nucleotide sequence ID" value="NZ_CBCSLE010000001.1"/>
</dbReference>
<evidence type="ECO:0000256" key="1">
    <source>
        <dbReference type="SAM" id="MobiDB-lite"/>
    </source>
</evidence>
<feature type="region of interest" description="Disordered" evidence="1">
    <location>
        <begin position="131"/>
        <end position="197"/>
    </location>
</feature>
<feature type="signal peptide" evidence="2">
    <location>
        <begin position="1"/>
        <end position="22"/>
    </location>
</feature>
<sequence>MKSAWLLLAMLCVVGGPVRSGADEEPRNVETTCNRGKHYEAGLCYERCKEDFKGVGPVCWADCPDGYKDDGALCRKDAHIIPKDSYGRGAGTVPPTCATPSFTKPVPPVSDLNAFTMIIASDPQFPWWKDTPPCDDDKCTKRNSKRANSDQVRAMNDIQRASNPLQPGPPGVWPSRPDIQGVERPSRSPGASSSTGT</sequence>
<comment type="caution">
    <text evidence="3">The sequence shown here is derived from an EMBL/GenBank/DDBJ whole genome shotgun (WGS) entry which is preliminary data.</text>
</comment>
<name>A0A7X4YFE0_9BACT</name>
<reference evidence="3 4" key="1">
    <citation type="submission" date="2020-01" db="EMBL/GenBank/DDBJ databases">
        <title>The draft genome sequence of Corallococcus exiguus DSM 14696.</title>
        <authorList>
            <person name="Zhang X."/>
            <person name="Zhu H."/>
        </authorList>
    </citation>
    <scope>NUCLEOTIDE SEQUENCE [LARGE SCALE GENOMIC DNA]</scope>
    <source>
        <strain evidence="3 4">DSM 14696</strain>
    </source>
</reference>
<keyword evidence="2" id="KW-0732">Signal</keyword>
<evidence type="ECO:0000256" key="2">
    <source>
        <dbReference type="SAM" id="SignalP"/>
    </source>
</evidence>
<organism evidence="3 4">
    <name type="scientific">Corallococcus exiguus</name>
    <dbReference type="NCBI Taxonomy" id="83462"/>
    <lineage>
        <taxon>Bacteria</taxon>
        <taxon>Pseudomonadati</taxon>
        <taxon>Myxococcota</taxon>
        <taxon>Myxococcia</taxon>
        <taxon>Myxococcales</taxon>
        <taxon>Cystobacterineae</taxon>
        <taxon>Myxococcaceae</taxon>
        <taxon>Corallococcus</taxon>
    </lineage>
</organism>
<evidence type="ECO:0000313" key="3">
    <source>
        <dbReference type="EMBL" id="NBC44436.1"/>
    </source>
</evidence>
<proteinExistence type="predicted"/>
<accession>A0A7X4YFE0</accession>
<feature type="chain" id="PRO_5031356779" evidence="2">
    <location>
        <begin position="23"/>
        <end position="197"/>
    </location>
</feature>
<dbReference type="Proteomes" id="UP000537825">
    <property type="component" value="Unassembled WGS sequence"/>
</dbReference>
<evidence type="ECO:0000313" key="4">
    <source>
        <dbReference type="Proteomes" id="UP000537825"/>
    </source>
</evidence>
<dbReference type="EMBL" id="JAAAPK010000010">
    <property type="protein sequence ID" value="NBC44436.1"/>
    <property type="molecule type" value="Genomic_DNA"/>
</dbReference>
<gene>
    <name evidence="3" type="ORF">GTZ93_31995</name>
</gene>